<accession>A0ACB7HKJ2</accession>
<evidence type="ECO:0000313" key="2">
    <source>
        <dbReference type="Proteomes" id="UP000091857"/>
    </source>
</evidence>
<reference evidence="2" key="1">
    <citation type="journal article" date="2016" name="Nat. Biotechnol.">
        <title>Sequencing wild and cultivated cassava and related species reveals extensive interspecific hybridization and genetic diversity.</title>
        <authorList>
            <person name="Bredeson J.V."/>
            <person name="Lyons J.B."/>
            <person name="Prochnik S.E."/>
            <person name="Wu G.A."/>
            <person name="Ha C.M."/>
            <person name="Edsinger-Gonzales E."/>
            <person name="Grimwood J."/>
            <person name="Schmutz J."/>
            <person name="Rabbi I.Y."/>
            <person name="Egesi C."/>
            <person name="Nauluvula P."/>
            <person name="Lebot V."/>
            <person name="Ndunguru J."/>
            <person name="Mkamilo G."/>
            <person name="Bart R.S."/>
            <person name="Setter T.L."/>
            <person name="Gleadow R.M."/>
            <person name="Kulakow P."/>
            <person name="Ferguson M.E."/>
            <person name="Rounsley S."/>
            <person name="Rokhsar D.S."/>
        </authorList>
    </citation>
    <scope>NUCLEOTIDE SEQUENCE [LARGE SCALE GENOMIC DNA]</scope>
    <source>
        <strain evidence="2">cv. AM560-2</strain>
    </source>
</reference>
<proteinExistence type="predicted"/>
<sequence>MRRLSLSDQAWPFSEMEEETKKKPIEEAKSGFGSLSEDILEKILRRLPAPSLASAACVSKLWYQNCNRILSRPKLASAISLNPSLEIAVQEVLDKVLSEPIRPHFAIANGFGYSFCMQKAFDLLSGKMGSRTPLIVTWASGAMGRDARTNEFREVIGGYCCSDCDDERLDANSGILLTVGSVPGLKVEAIPLLRRTKQAPRVSMADDLVVDIRNYTILASGCTSPVAIIMFGGGDIDLKPIIEKLDYAMLKETVIAGDEKTEFLYRSGMESKNVCESTKYFSDAVALVFARDREKAHGIGDIQFHAALSNGVSAIGPRYKAASVRVNGRDCTTWLTAKREGEHEIFDGQRILNDINDELENRIGGADLYIGVSKHRKYSIEREKPRSMSSLAFHGVMGVDEEYLFVYGSGIRTADYFQFYHSDPNIALSSCNNVSIHLRDLKVDWNSKRGLHPLSVANECKKECIGGFVFACRGRGESFFGRPNVDSSPILENFPGVPLAGIYCGGEIGRGISILNAHGRQEESTTRLVHVFSTVYLVLSYTPASMEH</sequence>
<comment type="caution">
    <text evidence="1">The sequence shown here is derived from an EMBL/GenBank/DDBJ whole genome shotgun (WGS) entry which is preliminary data.</text>
</comment>
<dbReference type="Proteomes" id="UP000091857">
    <property type="component" value="Chromosome 6"/>
</dbReference>
<evidence type="ECO:0000313" key="1">
    <source>
        <dbReference type="EMBL" id="KAG8652681.1"/>
    </source>
</evidence>
<dbReference type="EMBL" id="CM004392">
    <property type="protein sequence ID" value="KAG8652681.1"/>
    <property type="molecule type" value="Genomic_DNA"/>
</dbReference>
<organism evidence="1 2">
    <name type="scientific">Manihot esculenta</name>
    <name type="common">Cassava</name>
    <name type="synonym">Jatropha manihot</name>
    <dbReference type="NCBI Taxonomy" id="3983"/>
    <lineage>
        <taxon>Eukaryota</taxon>
        <taxon>Viridiplantae</taxon>
        <taxon>Streptophyta</taxon>
        <taxon>Embryophyta</taxon>
        <taxon>Tracheophyta</taxon>
        <taxon>Spermatophyta</taxon>
        <taxon>Magnoliopsida</taxon>
        <taxon>eudicotyledons</taxon>
        <taxon>Gunneridae</taxon>
        <taxon>Pentapetalae</taxon>
        <taxon>rosids</taxon>
        <taxon>fabids</taxon>
        <taxon>Malpighiales</taxon>
        <taxon>Euphorbiaceae</taxon>
        <taxon>Crotonoideae</taxon>
        <taxon>Manihoteae</taxon>
        <taxon>Manihot</taxon>
    </lineage>
</organism>
<name>A0ACB7HKJ2_MANES</name>
<protein>
    <submittedName>
        <fullName evidence="1">Uncharacterized protein</fullName>
    </submittedName>
</protein>
<gene>
    <name evidence="1" type="ORF">MANES_06G120800v8</name>
</gene>
<keyword evidence="2" id="KW-1185">Reference proteome</keyword>